<accession>A0A6B3LXU8</accession>
<sequence>MIVDDFKYLGRMFSDLTTFITMTREEYKGYTFKENNEKLIEAFLSDQLNTITAELKKFVKSITKEAQFPPFDTAIPLLYIAHTNLQGLVISSNSFLQELLELDPIAYDLAEGEIQQYLKLHADGEFEEKEYRVFRAKTEQQTKTSLGFQGEILIPLLRNVIHVFKEQLVDFEHFYKPILKGLDGDVVEGKEAAIKISQAFLGITHDKDLYTFIDITKKGTLTDDKAYTKLTKTDMSPEVLAILFYYLREKGLVTNTNISQIARLISLLTGVSHNTIRPALGLVMHKDPTNSYLIDGNTSSAYANQVKKLLRNIIELIDKDINHNLQKL</sequence>
<name>A0A6B3LXU8_9BACT</name>
<evidence type="ECO:0000313" key="2">
    <source>
        <dbReference type="Proteomes" id="UP000474777"/>
    </source>
</evidence>
<reference evidence="1 2" key="1">
    <citation type="submission" date="2020-02" db="EMBL/GenBank/DDBJ databases">
        <authorList>
            <person name="Kim M.K."/>
        </authorList>
    </citation>
    <scope>NUCLEOTIDE SEQUENCE [LARGE SCALE GENOMIC DNA]</scope>
    <source>
        <strain evidence="1 2">BT327</strain>
    </source>
</reference>
<keyword evidence="2" id="KW-1185">Reference proteome</keyword>
<organism evidence="1 2">
    <name type="scientific">Pontibacter burrus</name>
    <dbReference type="NCBI Taxonomy" id="2704466"/>
    <lineage>
        <taxon>Bacteria</taxon>
        <taxon>Pseudomonadati</taxon>
        <taxon>Bacteroidota</taxon>
        <taxon>Cytophagia</taxon>
        <taxon>Cytophagales</taxon>
        <taxon>Hymenobacteraceae</taxon>
        <taxon>Pontibacter</taxon>
    </lineage>
</organism>
<comment type="caution">
    <text evidence="1">The sequence shown here is derived from an EMBL/GenBank/DDBJ whole genome shotgun (WGS) entry which is preliminary data.</text>
</comment>
<dbReference type="RefSeq" id="WP_163917163.1">
    <property type="nucleotide sequence ID" value="NZ_JAAGWD010000018.1"/>
</dbReference>
<dbReference type="AlphaFoldDB" id="A0A6B3LXU8"/>
<proteinExistence type="predicted"/>
<evidence type="ECO:0000313" key="1">
    <source>
        <dbReference type="EMBL" id="NEM99755.1"/>
    </source>
</evidence>
<dbReference type="EMBL" id="JAAGWD010000018">
    <property type="protein sequence ID" value="NEM99755.1"/>
    <property type="molecule type" value="Genomic_DNA"/>
</dbReference>
<protein>
    <submittedName>
        <fullName evidence="1">Uncharacterized protein</fullName>
    </submittedName>
</protein>
<dbReference type="Proteomes" id="UP000474777">
    <property type="component" value="Unassembled WGS sequence"/>
</dbReference>
<gene>
    <name evidence="1" type="ORF">GXP69_18840</name>
</gene>